<feature type="region of interest" description="Disordered" evidence="1">
    <location>
        <begin position="1"/>
        <end position="33"/>
    </location>
</feature>
<feature type="domain" description="Ricin B lectin" evidence="2">
    <location>
        <begin position="393"/>
        <end position="521"/>
    </location>
</feature>
<feature type="compositionally biased region" description="Basic residues" evidence="1">
    <location>
        <begin position="289"/>
        <end position="301"/>
    </location>
</feature>
<feature type="region of interest" description="Disordered" evidence="1">
    <location>
        <begin position="356"/>
        <end position="392"/>
    </location>
</feature>
<gene>
    <name evidence="3" type="ORF">ACKI1S_09660</name>
</gene>
<feature type="compositionally biased region" description="Pro residues" evidence="1">
    <location>
        <begin position="1"/>
        <end position="17"/>
    </location>
</feature>
<comment type="caution">
    <text evidence="3">The sequence shown here is derived from an EMBL/GenBank/DDBJ whole genome shotgun (WGS) entry which is preliminary data.</text>
</comment>
<evidence type="ECO:0000256" key="1">
    <source>
        <dbReference type="SAM" id="MobiDB-lite"/>
    </source>
</evidence>
<dbReference type="Proteomes" id="UP001631993">
    <property type="component" value="Unassembled WGS sequence"/>
</dbReference>
<dbReference type="EMBL" id="JBJVNE010000004">
    <property type="protein sequence ID" value="MFM9646402.1"/>
    <property type="molecule type" value="Genomic_DNA"/>
</dbReference>
<protein>
    <submittedName>
        <fullName evidence="3">Ricin-type beta-trefoil lectin domain protein</fullName>
    </submittedName>
</protein>
<feature type="compositionally biased region" description="Low complexity" evidence="1">
    <location>
        <begin position="356"/>
        <end position="378"/>
    </location>
</feature>
<proteinExistence type="predicted"/>
<sequence>MFTPQPPRPPFAPPPGSGPGESDELLASGTRSGTDAEVARSTALLIARHWQPVHDYAVICLASSTGIAAMVSTAGFHQVLDRLKMGEPGTALRPRLLVTVRDTVRQWAADEELSGVLPDLGKPAGARGMRAAKSMTPENRLLAERAFQSLPPVARSVLWHAEVEAEPITVAAELLGMDTDNLACVRAEAREKLREGCVRAHRDLAPSKECRFYNRLLDVPIGRGGDLLPDVRRHLDACRYCRAAAEQLGHFEGDLGILLAEAVLGWGARRYVESRPGRAAQQSAGLRGSARHRGGRPRGTRRAGGLLARMPSPGRREPGAGPRSPRALFAGVGLAGAGLLTTLLAAGLWTDDGTAGPAASPATGGTASAGTGSPATPTVPSGPDTAQLPNAPRETRLRNLAADLCLDIRGEAKAGVALELADCSDDRSQQWSYEEDGQLRSLAEPHLCVDAHADAGVVILETCVETGDPRAEDVRYDLTPQGELLPRWDESLALAPAGTDAGADIVVKVRDRSTGQRWQSDAAPASTGSLSITGTEPPPARPVELSDRTA</sequence>
<evidence type="ECO:0000313" key="3">
    <source>
        <dbReference type="EMBL" id="MFM9646402.1"/>
    </source>
</evidence>
<dbReference type="PROSITE" id="PS50231">
    <property type="entry name" value="RICIN_B_LECTIN"/>
    <property type="match status" value="1"/>
</dbReference>
<evidence type="ECO:0000259" key="2">
    <source>
        <dbReference type="SMART" id="SM00458"/>
    </source>
</evidence>
<dbReference type="SMART" id="SM00458">
    <property type="entry name" value="RICIN"/>
    <property type="match status" value="1"/>
</dbReference>
<evidence type="ECO:0000313" key="4">
    <source>
        <dbReference type="Proteomes" id="UP001631993"/>
    </source>
</evidence>
<organism evidence="3 4">
    <name type="scientific">Streptomyces galilaeus</name>
    <dbReference type="NCBI Taxonomy" id="33899"/>
    <lineage>
        <taxon>Bacteria</taxon>
        <taxon>Bacillati</taxon>
        <taxon>Actinomycetota</taxon>
        <taxon>Actinomycetes</taxon>
        <taxon>Kitasatosporales</taxon>
        <taxon>Streptomycetaceae</taxon>
        <taxon>Streptomyces</taxon>
    </lineage>
</organism>
<accession>A0ABW9IE17</accession>
<reference evidence="3 4" key="1">
    <citation type="submission" date="2024-12" db="EMBL/GenBank/DDBJ databases">
        <title>Forecasting of Potato common scab and diversities of Pathogenic streptomyces spp. in china.</title>
        <authorList>
            <person name="Handique U."/>
            <person name="Wu J."/>
        </authorList>
    </citation>
    <scope>NUCLEOTIDE SEQUENCE [LARGE SCALE GENOMIC DNA]</scope>
    <source>
        <strain evidence="3 4">ZRIMU1585</strain>
    </source>
</reference>
<dbReference type="Pfam" id="PF00652">
    <property type="entry name" value="Ricin_B_lectin"/>
    <property type="match status" value="1"/>
</dbReference>
<feature type="region of interest" description="Disordered" evidence="1">
    <location>
        <begin position="277"/>
        <end position="324"/>
    </location>
</feature>
<dbReference type="RefSeq" id="WP_365266312.1">
    <property type="nucleotide sequence ID" value="NZ_JBJVMW010000003.1"/>
</dbReference>
<name>A0ABW9IE17_STRGJ</name>
<dbReference type="InterPro" id="IPR000772">
    <property type="entry name" value="Ricin_B_lectin"/>
</dbReference>
<feature type="region of interest" description="Disordered" evidence="1">
    <location>
        <begin position="512"/>
        <end position="550"/>
    </location>
</feature>
<dbReference type="SUPFAM" id="SSF50370">
    <property type="entry name" value="Ricin B-like lectins"/>
    <property type="match status" value="1"/>
</dbReference>
<keyword evidence="4" id="KW-1185">Reference proteome</keyword>
<dbReference type="InterPro" id="IPR035992">
    <property type="entry name" value="Ricin_B-like_lectins"/>
</dbReference>
<dbReference type="Gene3D" id="2.80.10.50">
    <property type="match status" value="1"/>
</dbReference>